<reference evidence="1 2" key="1">
    <citation type="journal article" date="2015" name="Sci. Rep.">
        <title>The power of single molecule real-time sequencing technology in the de novo assembly of a eukaryotic genome.</title>
        <authorList>
            <person name="Sakai H."/>
            <person name="Naito K."/>
            <person name="Ogiso-Tanaka E."/>
            <person name="Takahashi Y."/>
            <person name="Iseki K."/>
            <person name="Muto C."/>
            <person name="Satou K."/>
            <person name="Teruya K."/>
            <person name="Shiroma A."/>
            <person name="Shimoji M."/>
            <person name="Hirano T."/>
            <person name="Itoh T."/>
            <person name="Kaga A."/>
            <person name="Tomooka N."/>
        </authorList>
    </citation>
    <scope>NUCLEOTIDE SEQUENCE [LARGE SCALE GENOMIC DNA]</scope>
    <source>
        <strain evidence="2">cv. Shumari</strain>
    </source>
</reference>
<keyword evidence="2" id="KW-1185">Reference proteome</keyword>
<proteinExistence type="predicted"/>
<protein>
    <submittedName>
        <fullName evidence="1">Uncharacterized protein</fullName>
    </submittedName>
</protein>
<dbReference type="AlphaFoldDB" id="A0A0S3S2I4"/>
<evidence type="ECO:0000313" key="2">
    <source>
        <dbReference type="Proteomes" id="UP000291084"/>
    </source>
</evidence>
<name>A0A0S3S2I4_PHAAN</name>
<dbReference type="EMBL" id="AP015038">
    <property type="protein sequence ID" value="BAT87049.1"/>
    <property type="molecule type" value="Genomic_DNA"/>
</dbReference>
<organism evidence="1 2">
    <name type="scientific">Vigna angularis var. angularis</name>
    <dbReference type="NCBI Taxonomy" id="157739"/>
    <lineage>
        <taxon>Eukaryota</taxon>
        <taxon>Viridiplantae</taxon>
        <taxon>Streptophyta</taxon>
        <taxon>Embryophyta</taxon>
        <taxon>Tracheophyta</taxon>
        <taxon>Spermatophyta</taxon>
        <taxon>Magnoliopsida</taxon>
        <taxon>eudicotyledons</taxon>
        <taxon>Gunneridae</taxon>
        <taxon>Pentapetalae</taxon>
        <taxon>rosids</taxon>
        <taxon>fabids</taxon>
        <taxon>Fabales</taxon>
        <taxon>Fabaceae</taxon>
        <taxon>Papilionoideae</taxon>
        <taxon>50 kb inversion clade</taxon>
        <taxon>NPAAA clade</taxon>
        <taxon>indigoferoid/millettioid clade</taxon>
        <taxon>Phaseoleae</taxon>
        <taxon>Vigna</taxon>
    </lineage>
</organism>
<evidence type="ECO:0000313" key="1">
    <source>
        <dbReference type="EMBL" id="BAT87049.1"/>
    </source>
</evidence>
<accession>A0A0S3S2I4</accession>
<sequence>MYGPVITRNLTWRTWGLSILQQEILFSFLTTLMWIGCGPYGKPLEEREVISQTPIGWNLGFFSTTRTKT</sequence>
<gene>
    <name evidence="1" type="primary">Vigan.05G038800</name>
    <name evidence="1" type="ORF">VIGAN_05038800</name>
</gene>
<dbReference type="Proteomes" id="UP000291084">
    <property type="component" value="Chromosome 5"/>
</dbReference>